<dbReference type="Pfam" id="PF20167">
    <property type="entry name" value="Transposase_32"/>
    <property type="match status" value="1"/>
</dbReference>
<dbReference type="Proteomes" id="UP001374535">
    <property type="component" value="Chromosome 10"/>
</dbReference>
<dbReference type="InterPro" id="IPR046796">
    <property type="entry name" value="Transposase_32_dom"/>
</dbReference>
<feature type="region of interest" description="Disordered" evidence="1">
    <location>
        <begin position="97"/>
        <end position="116"/>
    </location>
</feature>
<gene>
    <name evidence="3" type="ORF">V8G54_031747</name>
</gene>
<reference evidence="3 4" key="1">
    <citation type="journal article" date="2023" name="Life. Sci Alliance">
        <title>Evolutionary insights into 3D genome organization and epigenetic landscape of Vigna mungo.</title>
        <authorList>
            <person name="Junaid A."/>
            <person name="Singh B."/>
            <person name="Bhatia S."/>
        </authorList>
    </citation>
    <scope>NUCLEOTIDE SEQUENCE [LARGE SCALE GENOMIC DNA]</scope>
    <source>
        <strain evidence="3">Urdbean</strain>
    </source>
</reference>
<dbReference type="AlphaFoldDB" id="A0AAQ3MKQ5"/>
<evidence type="ECO:0000256" key="1">
    <source>
        <dbReference type="SAM" id="MobiDB-lite"/>
    </source>
</evidence>
<organism evidence="3 4">
    <name type="scientific">Vigna mungo</name>
    <name type="common">Black gram</name>
    <name type="synonym">Phaseolus mungo</name>
    <dbReference type="NCBI Taxonomy" id="3915"/>
    <lineage>
        <taxon>Eukaryota</taxon>
        <taxon>Viridiplantae</taxon>
        <taxon>Streptophyta</taxon>
        <taxon>Embryophyta</taxon>
        <taxon>Tracheophyta</taxon>
        <taxon>Spermatophyta</taxon>
        <taxon>Magnoliopsida</taxon>
        <taxon>eudicotyledons</taxon>
        <taxon>Gunneridae</taxon>
        <taxon>Pentapetalae</taxon>
        <taxon>rosids</taxon>
        <taxon>fabids</taxon>
        <taxon>Fabales</taxon>
        <taxon>Fabaceae</taxon>
        <taxon>Papilionoideae</taxon>
        <taxon>50 kb inversion clade</taxon>
        <taxon>NPAAA clade</taxon>
        <taxon>indigoferoid/millettioid clade</taxon>
        <taxon>Phaseoleae</taxon>
        <taxon>Vigna</taxon>
    </lineage>
</organism>
<feature type="compositionally biased region" description="Polar residues" evidence="1">
    <location>
        <begin position="177"/>
        <end position="190"/>
    </location>
</feature>
<evidence type="ECO:0000313" key="4">
    <source>
        <dbReference type="Proteomes" id="UP001374535"/>
    </source>
</evidence>
<evidence type="ECO:0000313" key="3">
    <source>
        <dbReference type="EMBL" id="WVY92659.1"/>
    </source>
</evidence>
<proteinExistence type="predicted"/>
<feature type="compositionally biased region" description="Acidic residues" evidence="1">
    <location>
        <begin position="193"/>
        <end position="217"/>
    </location>
</feature>
<feature type="region of interest" description="Disordered" evidence="1">
    <location>
        <begin position="171"/>
        <end position="226"/>
    </location>
</feature>
<protein>
    <recommendedName>
        <fullName evidence="2">Putative plant transposon protein domain-containing protein</fullName>
    </recommendedName>
</protein>
<name>A0AAQ3MKQ5_VIGMU</name>
<dbReference type="EMBL" id="CP144691">
    <property type="protein sequence ID" value="WVY92659.1"/>
    <property type="molecule type" value="Genomic_DNA"/>
</dbReference>
<feature type="non-terminal residue" evidence="3">
    <location>
        <position position="226"/>
    </location>
</feature>
<accession>A0AAQ3MKQ5</accession>
<sequence>FQRNRQGQPLHIWRSFLTHICKYWVAFIHTNLSPCSHVSDLTTSRVVLLFYILQGKQINVGRLIAQEINECAYSANSKSPLEHPSLITHLCELAGLPPPHRRPQPAQPNQLDQPAQPALPDLYHMVELKMALIYAKLDAIHHVELVMLRSLGSAFPDRQFISPEDFLTQVAWPGDPTHSSGAGGTSSKAQTMEMDDDEFDDDDEAEADDDKEEDECDDYRSGDSVS</sequence>
<keyword evidence="4" id="KW-1185">Reference proteome</keyword>
<feature type="domain" description="Putative plant transposon protein" evidence="2">
    <location>
        <begin position="4"/>
        <end position="97"/>
    </location>
</feature>
<evidence type="ECO:0000259" key="2">
    <source>
        <dbReference type="Pfam" id="PF20167"/>
    </source>
</evidence>